<reference evidence="1" key="1">
    <citation type="submission" date="2018-02" db="EMBL/GenBank/DDBJ databases">
        <title>Rhizophora mucronata_Transcriptome.</title>
        <authorList>
            <person name="Meera S.P."/>
            <person name="Sreeshan A."/>
            <person name="Augustine A."/>
        </authorList>
    </citation>
    <scope>NUCLEOTIDE SEQUENCE</scope>
    <source>
        <tissue evidence="1">Leaf</tissue>
    </source>
</reference>
<name>A0A2P2QPK8_RHIMU</name>
<proteinExistence type="predicted"/>
<dbReference type="AlphaFoldDB" id="A0A2P2QPK8"/>
<protein>
    <submittedName>
        <fullName evidence="1">Uncharacterized protein</fullName>
    </submittedName>
</protein>
<organism evidence="1">
    <name type="scientific">Rhizophora mucronata</name>
    <name type="common">Asiatic mangrove</name>
    <dbReference type="NCBI Taxonomy" id="61149"/>
    <lineage>
        <taxon>Eukaryota</taxon>
        <taxon>Viridiplantae</taxon>
        <taxon>Streptophyta</taxon>
        <taxon>Embryophyta</taxon>
        <taxon>Tracheophyta</taxon>
        <taxon>Spermatophyta</taxon>
        <taxon>Magnoliopsida</taxon>
        <taxon>eudicotyledons</taxon>
        <taxon>Gunneridae</taxon>
        <taxon>Pentapetalae</taxon>
        <taxon>rosids</taxon>
        <taxon>fabids</taxon>
        <taxon>Malpighiales</taxon>
        <taxon>Rhizophoraceae</taxon>
        <taxon>Rhizophora</taxon>
    </lineage>
</organism>
<evidence type="ECO:0000313" key="1">
    <source>
        <dbReference type="EMBL" id="MBX68855.1"/>
    </source>
</evidence>
<dbReference type="EMBL" id="GGEC01088371">
    <property type="protein sequence ID" value="MBX68855.1"/>
    <property type="molecule type" value="Transcribed_RNA"/>
</dbReference>
<sequence length="36" mass="4431">MTIIRRVWLTHLILQRCFVCKSIAICSPWNHLHRRE</sequence>
<accession>A0A2P2QPK8</accession>